<protein>
    <submittedName>
        <fullName evidence="2">Class I SAM-dependent methyltransferase</fullName>
    </submittedName>
</protein>
<evidence type="ECO:0000313" key="3">
    <source>
        <dbReference type="Proteomes" id="UP001297600"/>
    </source>
</evidence>
<keyword evidence="2" id="KW-0808">Transferase</keyword>
<proteinExistence type="predicted"/>
<gene>
    <name evidence="2" type="ORF">MAF45_09375</name>
</gene>
<dbReference type="GO" id="GO:0032259">
    <property type="term" value="P:methylation"/>
    <property type="evidence" value="ECO:0007669"/>
    <property type="project" value="UniProtKB-KW"/>
</dbReference>
<dbReference type="RefSeq" id="WP_237979888.1">
    <property type="nucleotide sequence ID" value="NZ_JAKNCT010000011.1"/>
</dbReference>
<feature type="domain" description="Methyltransferase type 11" evidence="1">
    <location>
        <begin position="79"/>
        <end position="131"/>
    </location>
</feature>
<evidence type="ECO:0000259" key="1">
    <source>
        <dbReference type="Pfam" id="PF08241"/>
    </source>
</evidence>
<keyword evidence="2" id="KW-0489">Methyltransferase</keyword>
<dbReference type="Pfam" id="PF08241">
    <property type="entry name" value="Methyltransf_11"/>
    <property type="match status" value="1"/>
</dbReference>
<reference evidence="2 3" key="1">
    <citation type="submission" date="2022-02" db="EMBL/GenBank/DDBJ databases">
        <title>Mesosutterella porci, a novel member of the family Sutterellaceae from pig feces.</title>
        <authorList>
            <person name="Wylensek D."/>
            <person name="Clavel T."/>
        </authorList>
    </citation>
    <scope>NUCLEOTIDE SEQUENCE [LARGE SCALE GENOMIC DNA]</scope>
    <source>
        <strain evidence="3">oilRF-744-wt-GAM-9</strain>
    </source>
</reference>
<accession>A0ABS9MSQ1</accession>
<sequence>MGKRNLKICDFLHTPAGRLAFEWEEACVARVVEDSFGYRALQVGIPQIDFLAANRIASHVCTVSGEKIPAYPGLQQRGFVYARPFELPFASESMDLIVLPHALELSGSVERARRTLKEAARVLVPQGRLVITAFNPLSLWGLRQRLSGIGLGGPYLPSGSSLVTLARLRDWFGLLGLDIDRGAFGCYEPPCRSASAMHSWRWMDKAGDRWWPSLGGVMMLSAVKVLEGMRLIGRVSFSDRKITVAGRRFAAQAGARREAGR</sequence>
<dbReference type="Proteomes" id="UP001297600">
    <property type="component" value="Unassembled WGS sequence"/>
</dbReference>
<dbReference type="InterPro" id="IPR029063">
    <property type="entry name" value="SAM-dependent_MTases_sf"/>
</dbReference>
<dbReference type="InterPro" id="IPR013216">
    <property type="entry name" value="Methyltransf_11"/>
</dbReference>
<dbReference type="Gene3D" id="3.40.50.150">
    <property type="entry name" value="Vaccinia Virus protein VP39"/>
    <property type="match status" value="1"/>
</dbReference>
<dbReference type="GO" id="GO:0008168">
    <property type="term" value="F:methyltransferase activity"/>
    <property type="evidence" value="ECO:0007669"/>
    <property type="project" value="UniProtKB-KW"/>
</dbReference>
<comment type="caution">
    <text evidence="2">The sequence shown here is derived from an EMBL/GenBank/DDBJ whole genome shotgun (WGS) entry which is preliminary data.</text>
</comment>
<dbReference type="EMBL" id="JAKNCT010000011">
    <property type="protein sequence ID" value="MCG5031647.1"/>
    <property type="molecule type" value="Genomic_DNA"/>
</dbReference>
<keyword evidence="3" id="KW-1185">Reference proteome</keyword>
<name>A0ABS9MSQ1_9BURK</name>
<organism evidence="2 3">
    <name type="scientific">Mesosutterella porci</name>
    <dbReference type="NCBI Taxonomy" id="2915351"/>
    <lineage>
        <taxon>Bacteria</taxon>
        <taxon>Pseudomonadati</taxon>
        <taxon>Pseudomonadota</taxon>
        <taxon>Betaproteobacteria</taxon>
        <taxon>Burkholderiales</taxon>
        <taxon>Sutterellaceae</taxon>
        <taxon>Mesosutterella</taxon>
    </lineage>
</organism>
<evidence type="ECO:0000313" key="2">
    <source>
        <dbReference type="EMBL" id="MCG5031647.1"/>
    </source>
</evidence>
<dbReference type="SUPFAM" id="SSF53335">
    <property type="entry name" value="S-adenosyl-L-methionine-dependent methyltransferases"/>
    <property type="match status" value="1"/>
</dbReference>